<dbReference type="EMBL" id="NJES01000015">
    <property type="protein sequence ID" value="PHH80502.1"/>
    <property type="molecule type" value="Genomic_DNA"/>
</dbReference>
<keyword evidence="9" id="KW-1185">Reference proteome</keyword>
<sequence length="503" mass="54316">MTTENGPPAGFFILSSPNAGENGQLGCPDTSCDGMAFLCLEPCCPSYNKDFTETRYKVHMHSRGHTKAVSAGAILLQQQGLDAAEREARQESFRELRCAEPTNLALIDVVFTGASAATESGLSTVDCSTLPLYQQLYIYFIPIVTSAGFINCAVILVRLRCFRKSAGGNSSGNSSVYFFGIHLLGGSILAIWVKVADGKYAAYLEETGLNPTWWAFYTSQSAVNNLGFTLTPDSMIHFRDAPFPLSLLGILGLLGASLYPVALRCLIWTLGQTSCFTSEVSYLLRHPRRCCTLLFPSGTTYALLAIIVGLTAVDTLLIVVLDRDVKQVAGLSVGGRVAAAFFQAAASRHTGMSPYDLSEVTPAVQFSLLVMMYISSLPIALSIRSTTPQYDDQPLATYPPPPSYNEHRPATYLVQHAQQQLTSDLWPVFLTVFCLSVTEDSKLRDGGDPAFALFPLLFEVVSGYNNVGISLGGGREVGGSLSERFSVLGKLVMCACHPPLEAN</sequence>
<dbReference type="Proteomes" id="UP000226431">
    <property type="component" value="Unassembled WGS sequence"/>
</dbReference>
<comment type="subcellular location">
    <subcellularLocation>
        <location evidence="1">Membrane</location>
        <topology evidence="1">Multi-pass membrane protein</topology>
    </subcellularLocation>
</comment>
<keyword evidence="3 7" id="KW-0812">Transmembrane</keyword>
<feature type="transmembrane region" description="Helical" evidence="7">
    <location>
        <begin position="366"/>
        <end position="383"/>
    </location>
</feature>
<evidence type="ECO:0000313" key="9">
    <source>
        <dbReference type="Proteomes" id="UP000226431"/>
    </source>
</evidence>
<keyword evidence="4 7" id="KW-1133">Transmembrane helix</keyword>
<evidence type="ECO:0000256" key="1">
    <source>
        <dbReference type="ARBA" id="ARBA00004141"/>
    </source>
</evidence>
<feature type="transmembrane region" description="Helical" evidence="7">
    <location>
        <begin position="176"/>
        <end position="193"/>
    </location>
</feature>
<dbReference type="InterPro" id="IPR003445">
    <property type="entry name" value="Cat_transpt"/>
</dbReference>
<dbReference type="STRING" id="2004952.A0A2C5ZL48"/>
<evidence type="ECO:0000256" key="3">
    <source>
        <dbReference type="ARBA" id="ARBA00022692"/>
    </source>
</evidence>
<proteinExistence type="predicted"/>
<evidence type="ECO:0000256" key="6">
    <source>
        <dbReference type="ARBA" id="ARBA00023136"/>
    </source>
</evidence>
<feature type="transmembrane region" description="Helical" evidence="7">
    <location>
        <begin position="243"/>
        <end position="262"/>
    </location>
</feature>
<dbReference type="PANTHER" id="PTHR31064">
    <property type="entry name" value="POTASSIUM TRANSPORT PROTEIN DDB_G0292412-RELATED"/>
    <property type="match status" value="1"/>
</dbReference>
<dbReference type="GO" id="GO:0030007">
    <property type="term" value="P:intracellular potassium ion homeostasis"/>
    <property type="evidence" value="ECO:0007669"/>
    <property type="project" value="TreeGrafter"/>
</dbReference>
<accession>A0A2C5ZL48</accession>
<dbReference type="InterPro" id="IPR051143">
    <property type="entry name" value="TrkH_K-transport"/>
</dbReference>
<keyword evidence="2" id="KW-0813">Transport</keyword>
<dbReference type="GO" id="GO:1990573">
    <property type="term" value="P:potassium ion import across plasma membrane"/>
    <property type="evidence" value="ECO:0007669"/>
    <property type="project" value="TreeGrafter"/>
</dbReference>
<gene>
    <name evidence="8" type="ORF">CDD80_1269</name>
</gene>
<keyword evidence="5" id="KW-0406">Ion transport</keyword>
<dbReference type="GO" id="GO:0140107">
    <property type="term" value="F:high-affinity potassium ion transmembrane transporter activity"/>
    <property type="evidence" value="ECO:0007669"/>
    <property type="project" value="TreeGrafter"/>
</dbReference>
<evidence type="ECO:0000256" key="2">
    <source>
        <dbReference type="ARBA" id="ARBA00022448"/>
    </source>
</evidence>
<comment type="caution">
    <text evidence="8">The sequence shown here is derived from an EMBL/GenBank/DDBJ whole genome shotgun (WGS) entry which is preliminary data.</text>
</comment>
<evidence type="ECO:0000256" key="5">
    <source>
        <dbReference type="ARBA" id="ARBA00023065"/>
    </source>
</evidence>
<feature type="transmembrane region" description="Helical" evidence="7">
    <location>
        <begin position="301"/>
        <end position="321"/>
    </location>
</feature>
<organism evidence="8 9">
    <name type="scientific">Ophiocordyceps camponoti-rufipedis</name>
    <dbReference type="NCBI Taxonomy" id="2004952"/>
    <lineage>
        <taxon>Eukaryota</taxon>
        <taxon>Fungi</taxon>
        <taxon>Dikarya</taxon>
        <taxon>Ascomycota</taxon>
        <taxon>Pezizomycotina</taxon>
        <taxon>Sordariomycetes</taxon>
        <taxon>Hypocreomycetidae</taxon>
        <taxon>Hypocreales</taxon>
        <taxon>Ophiocordycipitaceae</taxon>
        <taxon>Ophiocordyceps</taxon>
    </lineage>
</organism>
<dbReference type="AlphaFoldDB" id="A0A2C5ZL48"/>
<dbReference type="GO" id="GO:0005886">
    <property type="term" value="C:plasma membrane"/>
    <property type="evidence" value="ECO:0007669"/>
    <property type="project" value="TreeGrafter"/>
</dbReference>
<reference evidence="8 9" key="1">
    <citation type="submission" date="2017-06" db="EMBL/GenBank/DDBJ databases">
        <title>Ant-infecting Ophiocordyceps genomes reveal a high diversity of potential behavioral manipulation genes and a possible major role for enterotoxins.</title>
        <authorList>
            <person name="De Bekker C."/>
            <person name="Evans H.C."/>
            <person name="Brachmann A."/>
            <person name="Hughes D.P."/>
        </authorList>
    </citation>
    <scope>NUCLEOTIDE SEQUENCE [LARGE SCALE GENOMIC DNA]</scope>
    <source>
        <strain evidence="8 9">Map16</strain>
    </source>
</reference>
<protein>
    <submittedName>
        <fullName evidence="8">Uncharacterized protein</fullName>
    </submittedName>
</protein>
<dbReference type="Pfam" id="PF02386">
    <property type="entry name" value="TrkH"/>
    <property type="match status" value="1"/>
</dbReference>
<evidence type="ECO:0000256" key="4">
    <source>
        <dbReference type="ARBA" id="ARBA00022989"/>
    </source>
</evidence>
<evidence type="ECO:0000256" key="7">
    <source>
        <dbReference type="SAM" id="Phobius"/>
    </source>
</evidence>
<dbReference type="PANTHER" id="PTHR31064:SF5">
    <property type="entry name" value="POTASSIUM ION TRANSPORTER (EUROFUNG)"/>
    <property type="match status" value="1"/>
</dbReference>
<name>A0A2C5ZL48_9HYPO</name>
<keyword evidence="6 7" id="KW-0472">Membrane</keyword>
<dbReference type="OrthoDB" id="9999863at2759"/>
<feature type="transmembrane region" description="Helical" evidence="7">
    <location>
        <begin position="136"/>
        <end position="156"/>
    </location>
</feature>
<evidence type="ECO:0000313" key="8">
    <source>
        <dbReference type="EMBL" id="PHH80502.1"/>
    </source>
</evidence>